<dbReference type="CDD" id="cd08458">
    <property type="entry name" value="PBP2_NocR"/>
    <property type="match status" value="1"/>
</dbReference>
<dbReference type="GO" id="GO:0010628">
    <property type="term" value="P:positive regulation of gene expression"/>
    <property type="evidence" value="ECO:0007669"/>
    <property type="project" value="TreeGrafter"/>
</dbReference>
<dbReference type="GO" id="GO:0043565">
    <property type="term" value="F:sequence-specific DNA binding"/>
    <property type="evidence" value="ECO:0007669"/>
    <property type="project" value="TreeGrafter"/>
</dbReference>
<evidence type="ECO:0000313" key="6">
    <source>
        <dbReference type="EMBL" id="NWC17671.1"/>
    </source>
</evidence>
<comment type="similarity">
    <text evidence="1">Belongs to the LysR transcriptional regulatory family.</text>
</comment>
<dbReference type="GO" id="GO:0003700">
    <property type="term" value="F:DNA-binding transcription factor activity"/>
    <property type="evidence" value="ECO:0007669"/>
    <property type="project" value="InterPro"/>
</dbReference>
<dbReference type="Pfam" id="PF00126">
    <property type="entry name" value="HTH_1"/>
    <property type="match status" value="1"/>
</dbReference>
<dbReference type="PANTHER" id="PTHR30427:SF1">
    <property type="entry name" value="TRANSCRIPTIONAL ACTIVATOR PROTEIN LYSR"/>
    <property type="match status" value="1"/>
</dbReference>
<dbReference type="Gene3D" id="1.10.10.10">
    <property type="entry name" value="Winged helix-like DNA-binding domain superfamily/Winged helix DNA-binding domain"/>
    <property type="match status" value="1"/>
</dbReference>
<dbReference type="InterPro" id="IPR036388">
    <property type="entry name" value="WH-like_DNA-bd_sf"/>
</dbReference>
<evidence type="ECO:0000313" key="7">
    <source>
        <dbReference type="Proteomes" id="UP000517547"/>
    </source>
</evidence>
<dbReference type="Pfam" id="PF03466">
    <property type="entry name" value="LysR_substrate"/>
    <property type="match status" value="1"/>
</dbReference>
<name>A0A7Y7Y4D2_9PSED</name>
<feature type="domain" description="HTH lysR-type" evidence="5">
    <location>
        <begin position="3"/>
        <end position="60"/>
    </location>
</feature>
<dbReference type="InterPro" id="IPR036390">
    <property type="entry name" value="WH_DNA-bd_sf"/>
</dbReference>
<dbReference type="SUPFAM" id="SSF53850">
    <property type="entry name" value="Periplasmic binding protein-like II"/>
    <property type="match status" value="1"/>
</dbReference>
<proteinExistence type="inferred from homology"/>
<accession>A0A7Y7Y4D2</accession>
<dbReference type="PROSITE" id="PS50931">
    <property type="entry name" value="HTH_LYSR"/>
    <property type="match status" value="1"/>
</dbReference>
<evidence type="ECO:0000259" key="5">
    <source>
        <dbReference type="PROSITE" id="PS50931"/>
    </source>
</evidence>
<evidence type="ECO:0000256" key="4">
    <source>
        <dbReference type="ARBA" id="ARBA00023163"/>
    </source>
</evidence>
<evidence type="ECO:0000256" key="1">
    <source>
        <dbReference type="ARBA" id="ARBA00009437"/>
    </source>
</evidence>
<dbReference type="RefSeq" id="WP_017129016.1">
    <property type="nucleotide sequence ID" value="NZ_JACAQE010000010.1"/>
</dbReference>
<dbReference type="SUPFAM" id="SSF46785">
    <property type="entry name" value="Winged helix' DNA-binding domain"/>
    <property type="match status" value="1"/>
</dbReference>
<gene>
    <name evidence="6" type="ORF">HX845_28725</name>
</gene>
<organism evidence="6 7">
    <name type="scientific">Pseudomonas gingeri</name>
    <dbReference type="NCBI Taxonomy" id="117681"/>
    <lineage>
        <taxon>Bacteria</taxon>
        <taxon>Pseudomonadati</taxon>
        <taxon>Pseudomonadota</taxon>
        <taxon>Gammaproteobacteria</taxon>
        <taxon>Pseudomonadales</taxon>
        <taxon>Pseudomonadaceae</taxon>
        <taxon>Pseudomonas</taxon>
    </lineage>
</organism>
<comment type="caution">
    <text evidence="6">The sequence shown here is derived from an EMBL/GenBank/DDBJ whole genome shotgun (WGS) entry which is preliminary data.</text>
</comment>
<keyword evidence="2" id="KW-0805">Transcription regulation</keyword>
<dbReference type="PRINTS" id="PR00039">
    <property type="entry name" value="HTHLYSR"/>
</dbReference>
<dbReference type="Gene3D" id="3.40.190.10">
    <property type="entry name" value="Periplasmic binding protein-like II"/>
    <property type="match status" value="2"/>
</dbReference>
<dbReference type="PANTHER" id="PTHR30427">
    <property type="entry name" value="TRANSCRIPTIONAL ACTIVATOR PROTEIN LYSR"/>
    <property type="match status" value="1"/>
</dbReference>
<protein>
    <submittedName>
        <fullName evidence="6">LysR family transcriptional regulator</fullName>
    </submittedName>
</protein>
<sequence length="327" mass="35553">MKLNPRQLEAFRTVMLTGSMTIAAEALQITQPAVSRLIRDLEIVLSLRLFRREGNRLIPGAEAQVLYAEVDKFYQGIERIERVAEDLATLRTGTLRIASMSTLGLSVVAEGVCRFARKHPDVRTSLDVRNSLGILELTSANQIDIGFVQIPTGDYPGIQVVPLPHVSAVCVMPVDDALASGDVVTLDDLHGRRLITLNTNNPLQRRITSAMEARGVAGSSSVETTAAHAACGMVAGGLGLTICDPFTASYSKYPGITFRKLDQDIPFEISMVFPGHQQRSQLTADFMRVMEGIFKSEFISMIPREAYQAGPVDVAIGPPAGHFNSVE</sequence>
<keyword evidence="3" id="KW-0238">DNA-binding</keyword>
<dbReference type="InterPro" id="IPR005119">
    <property type="entry name" value="LysR_subst-bd"/>
</dbReference>
<dbReference type="AlphaFoldDB" id="A0A7Y7Y4D2"/>
<reference evidence="6 7" key="1">
    <citation type="submission" date="2020-04" db="EMBL/GenBank/DDBJ databases">
        <title>Molecular characterization of pseudomonads from Agaricus bisporus reveal novel blotch 2 pathogens in Western Europe.</title>
        <authorList>
            <person name="Taparia T."/>
            <person name="Krijger M."/>
            <person name="Haynes E."/>
            <person name="Elpinstone J.G."/>
            <person name="Noble R."/>
            <person name="Van Der Wolf J."/>
        </authorList>
    </citation>
    <scope>NUCLEOTIDE SEQUENCE [LARGE SCALE GENOMIC DNA]</scope>
    <source>
        <strain evidence="6 7">IPO3738</strain>
    </source>
</reference>
<evidence type="ECO:0000256" key="3">
    <source>
        <dbReference type="ARBA" id="ARBA00023125"/>
    </source>
</evidence>
<evidence type="ECO:0000256" key="2">
    <source>
        <dbReference type="ARBA" id="ARBA00023015"/>
    </source>
</evidence>
<dbReference type="InterPro" id="IPR000847">
    <property type="entry name" value="LysR_HTH_N"/>
</dbReference>
<dbReference type="Proteomes" id="UP000517547">
    <property type="component" value="Unassembled WGS sequence"/>
</dbReference>
<keyword evidence="4" id="KW-0804">Transcription</keyword>
<dbReference type="EMBL" id="JACAQE010000010">
    <property type="protein sequence ID" value="NWC17671.1"/>
    <property type="molecule type" value="Genomic_DNA"/>
</dbReference>